<comment type="caution">
    <text evidence="2">The sequence shown here is derived from an EMBL/GenBank/DDBJ whole genome shotgun (WGS) entry which is preliminary data.</text>
</comment>
<dbReference type="AlphaFoldDB" id="A0A918UH54"/>
<keyword evidence="1" id="KW-1133">Transmembrane helix</keyword>
<feature type="transmembrane region" description="Helical" evidence="1">
    <location>
        <begin position="6"/>
        <end position="24"/>
    </location>
</feature>
<feature type="transmembrane region" description="Helical" evidence="1">
    <location>
        <begin position="209"/>
        <end position="229"/>
    </location>
</feature>
<dbReference type="RefSeq" id="WP_189859687.1">
    <property type="nucleotide sequence ID" value="NZ_BMVW01000005.1"/>
</dbReference>
<sequence length="230" mass="24665">MLEVVIAVVGAVVGVSSLALSVAVHRHNVRQAERLAERERRVERREQEADERETLVQPSMLQMTLTSSPSPLVDGYVQWWLEAANTSNQPLQGVTLCYDGVPLGRQSVLLPAGGTVRTQLPPVAATEAPPSPLLCSAEFTDAGGKRWRRLANGRLQSWAVGADGAGRWRTPVAPVVDPHPVQLGAPRDVMGPPPAGGVFRPPPARRSPVAAVALVLMLVLVAVTVWLLVR</sequence>
<evidence type="ECO:0000256" key="1">
    <source>
        <dbReference type="SAM" id="Phobius"/>
    </source>
</evidence>
<evidence type="ECO:0000313" key="2">
    <source>
        <dbReference type="EMBL" id="GGZ11102.1"/>
    </source>
</evidence>
<dbReference type="EMBL" id="BMVW01000005">
    <property type="protein sequence ID" value="GGZ11102.1"/>
    <property type="molecule type" value="Genomic_DNA"/>
</dbReference>
<reference evidence="2" key="1">
    <citation type="journal article" date="2014" name="Int. J. Syst. Evol. Microbiol.">
        <title>Complete genome sequence of Corynebacterium casei LMG S-19264T (=DSM 44701T), isolated from a smear-ripened cheese.</title>
        <authorList>
            <consortium name="US DOE Joint Genome Institute (JGI-PGF)"/>
            <person name="Walter F."/>
            <person name="Albersmeier A."/>
            <person name="Kalinowski J."/>
            <person name="Ruckert C."/>
        </authorList>
    </citation>
    <scope>NUCLEOTIDE SEQUENCE</scope>
    <source>
        <strain evidence="2">JCM 4815</strain>
    </source>
</reference>
<evidence type="ECO:0000313" key="3">
    <source>
        <dbReference type="Proteomes" id="UP000622166"/>
    </source>
</evidence>
<reference evidence="2" key="2">
    <citation type="submission" date="2020-09" db="EMBL/GenBank/DDBJ databases">
        <authorList>
            <person name="Sun Q."/>
            <person name="Ohkuma M."/>
        </authorList>
    </citation>
    <scope>NUCLEOTIDE SEQUENCE</scope>
    <source>
        <strain evidence="2">JCM 4815</strain>
    </source>
</reference>
<protein>
    <submittedName>
        <fullName evidence="2">Uncharacterized protein</fullName>
    </submittedName>
</protein>
<proteinExistence type="predicted"/>
<keyword evidence="3" id="KW-1185">Reference proteome</keyword>
<organism evidence="2 3">
    <name type="scientific">Streptomyces poonensis</name>
    <dbReference type="NCBI Taxonomy" id="68255"/>
    <lineage>
        <taxon>Bacteria</taxon>
        <taxon>Bacillati</taxon>
        <taxon>Actinomycetota</taxon>
        <taxon>Actinomycetes</taxon>
        <taxon>Kitasatosporales</taxon>
        <taxon>Streptomycetaceae</taxon>
        <taxon>Streptomyces</taxon>
    </lineage>
</organism>
<dbReference type="Proteomes" id="UP000622166">
    <property type="component" value="Unassembled WGS sequence"/>
</dbReference>
<keyword evidence="1" id="KW-0812">Transmembrane</keyword>
<keyword evidence="1" id="KW-0472">Membrane</keyword>
<accession>A0A918UH54</accession>
<name>A0A918UH54_9ACTN</name>
<gene>
    <name evidence="2" type="ORF">GCM10010365_33210</name>
</gene>